<protein>
    <submittedName>
        <fullName evidence="5">Unannotated protein</fullName>
    </submittedName>
</protein>
<dbReference type="GO" id="GO:0004392">
    <property type="term" value="F:heme oxygenase (decyclizing) activity"/>
    <property type="evidence" value="ECO:0007669"/>
    <property type="project" value="InterPro"/>
</dbReference>
<dbReference type="PANTHER" id="PTHR10720:SF0">
    <property type="entry name" value="HEME OXYGENASE"/>
    <property type="match status" value="1"/>
</dbReference>
<evidence type="ECO:0000256" key="2">
    <source>
        <dbReference type="ARBA" id="ARBA00022723"/>
    </source>
</evidence>
<dbReference type="GO" id="GO:0042167">
    <property type="term" value="P:heme catabolic process"/>
    <property type="evidence" value="ECO:0007669"/>
    <property type="project" value="TreeGrafter"/>
</dbReference>
<dbReference type="Pfam" id="PF01126">
    <property type="entry name" value="Heme_oxygenase"/>
    <property type="match status" value="1"/>
</dbReference>
<keyword evidence="1" id="KW-0349">Heme</keyword>
<dbReference type="EMBL" id="CAEZST010000006">
    <property type="protein sequence ID" value="CAB4544295.1"/>
    <property type="molecule type" value="Genomic_DNA"/>
</dbReference>
<dbReference type="SUPFAM" id="SSF48613">
    <property type="entry name" value="Heme oxygenase-like"/>
    <property type="match status" value="1"/>
</dbReference>
<dbReference type="CDD" id="cd19165">
    <property type="entry name" value="HemeO"/>
    <property type="match status" value="1"/>
</dbReference>
<evidence type="ECO:0000256" key="3">
    <source>
        <dbReference type="ARBA" id="ARBA00023004"/>
    </source>
</evidence>
<name>A0A6J6DV09_9ZZZZ</name>
<dbReference type="PANTHER" id="PTHR10720">
    <property type="entry name" value="HEME OXYGENASE"/>
    <property type="match status" value="1"/>
</dbReference>
<dbReference type="Gene3D" id="1.20.910.10">
    <property type="entry name" value="Heme oxygenase-like"/>
    <property type="match status" value="1"/>
</dbReference>
<evidence type="ECO:0000256" key="1">
    <source>
        <dbReference type="ARBA" id="ARBA00022617"/>
    </source>
</evidence>
<dbReference type="InterPro" id="IPR016053">
    <property type="entry name" value="Haem_Oase-like"/>
</dbReference>
<proteinExistence type="predicted"/>
<evidence type="ECO:0000313" key="5">
    <source>
        <dbReference type="EMBL" id="CAB4566759.1"/>
    </source>
</evidence>
<dbReference type="PIRSF" id="PIRSF000343">
    <property type="entry name" value="Haem_Oase"/>
    <property type="match status" value="1"/>
</dbReference>
<sequence length="207" mass="22995">MTTISQLMRESSMSDHKSAENASFIKDLMAGELSAADYTRYLNQMVFVYQAMESKLPDAAPLPFAPELKRLDSMISDLAKLGVANWSETPLLPATAEYVARIESLGGVEDVRLLAHHYTRYLGDLSGGQAIGALVRRHYGLTEEQTSFYHFAKIEAVVPFKEGYRAAVDDLVMTDDELLLLVAEVRTAFKLNQRLFVELGDSELIAA</sequence>
<dbReference type="AlphaFoldDB" id="A0A6J6DV09"/>
<dbReference type="InterPro" id="IPR016084">
    <property type="entry name" value="Haem_Oase-like_multi-hlx"/>
</dbReference>
<dbReference type="InterPro" id="IPR002051">
    <property type="entry name" value="Haem_Oase"/>
</dbReference>
<organism evidence="5">
    <name type="scientific">freshwater metagenome</name>
    <dbReference type="NCBI Taxonomy" id="449393"/>
    <lineage>
        <taxon>unclassified sequences</taxon>
        <taxon>metagenomes</taxon>
        <taxon>ecological metagenomes</taxon>
    </lineage>
</organism>
<dbReference type="GO" id="GO:0046872">
    <property type="term" value="F:metal ion binding"/>
    <property type="evidence" value="ECO:0007669"/>
    <property type="project" value="UniProtKB-KW"/>
</dbReference>
<keyword evidence="2" id="KW-0479">Metal-binding</keyword>
<dbReference type="GO" id="GO:0006979">
    <property type="term" value="P:response to oxidative stress"/>
    <property type="evidence" value="ECO:0007669"/>
    <property type="project" value="TreeGrafter"/>
</dbReference>
<evidence type="ECO:0000313" key="4">
    <source>
        <dbReference type="EMBL" id="CAB4544295.1"/>
    </source>
</evidence>
<dbReference type="GO" id="GO:0020037">
    <property type="term" value="F:heme binding"/>
    <property type="evidence" value="ECO:0007669"/>
    <property type="project" value="TreeGrafter"/>
</dbReference>
<gene>
    <name evidence="4" type="ORF">UFOPK1503_00490</name>
    <name evidence="5" type="ORF">UFOPK1693_00405</name>
</gene>
<dbReference type="EMBL" id="CAEZTO010000003">
    <property type="protein sequence ID" value="CAB4566759.1"/>
    <property type="molecule type" value="Genomic_DNA"/>
</dbReference>
<reference evidence="5" key="1">
    <citation type="submission" date="2020-05" db="EMBL/GenBank/DDBJ databases">
        <authorList>
            <person name="Chiriac C."/>
            <person name="Salcher M."/>
            <person name="Ghai R."/>
            <person name="Kavagutti S V."/>
        </authorList>
    </citation>
    <scope>NUCLEOTIDE SEQUENCE</scope>
</reference>
<keyword evidence="3" id="KW-0408">Iron</keyword>
<dbReference type="PRINTS" id="PR00088">
    <property type="entry name" value="HAEMOXYGNASE"/>
</dbReference>
<accession>A0A6J6DV09</accession>
<dbReference type="GO" id="GO:0006788">
    <property type="term" value="P:heme oxidation"/>
    <property type="evidence" value="ECO:0007669"/>
    <property type="project" value="InterPro"/>
</dbReference>